<dbReference type="Proteomes" id="UP001054837">
    <property type="component" value="Unassembled WGS sequence"/>
</dbReference>
<proteinExistence type="predicted"/>
<dbReference type="InterPro" id="IPR032870">
    <property type="entry name" value="ALKBH7-like"/>
</dbReference>
<dbReference type="EMBL" id="BPLQ01009269">
    <property type="protein sequence ID" value="GIY42897.1"/>
    <property type="molecule type" value="Genomic_DNA"/>
</dbReference>
<dbReference type="GO" id="GO:0006974">
    <property type="term" value="P:DNA damage response"/>
    <property type="evidence" value="ECO:0007669"/>
    <property type="project" value="InterPro"/>
</dbReference>
<name>A0AAV4TDG2_9ARAC</name>
<protein>
    <submittedName>
        <fullName evidence="3">Alpha-ketoglutarate-dependent dioxygenase alkB homolog 7, mitochondrial</fullName>
    </submittedName>
</protein>
<comment type="cofactor">
    <cofactor evidence="1">
        <name>Fe(2+)</name>
        <dbReference type="ChEBI" id="CHEBI:29033"/>
    </cofactor>
</comment>
<dbReference type="Pfam" id="PF13532">
    <property type="entry name" value="2OG-FeII_Oxy_2"/>
    <property type="match status" value="1"/>
</dbReference>
<evidence type="ECO:0000259" key="2">
    <source>
        <dbReference type="Pfam" id="PF13532"/>
    </source>
</evidence>
<organism evidence="3 4">
    <name type="scientific">Caerostris darwini</name>
    <dbReference type="NCBI Taxonomy" id="1538125"/>
    <lineage>
        <taxon>Eukaryota</taxon>
        <taxon>Metazoa</taxon>
        <taxon>Ecdysozoa</taxon>
        <taxon>Arthropoda</taxon>
        <taxon>Chelicerata</taxon>
        <taxon>Arachnida</taxon>
        <taxon>Araneae</taxon>
        <taxon>Araneomorphae</taxon>
        <taxon>Entelegynae</taxon>
        <taxon>Araneoidea</taxon>
        <taxon>Araneidae</taxon>
        <taxon>Caerostris</taxon>
    </lineage>
</organism>
<comment type="caution">
    <text evidence="3">The sequence shown here is derived from an EMBL/GenBank/DDBJ whole genome shotgun (WGS) entry which is preliminary data.</text>
</comment>
<keyword evidence="3" id="KW-0223">Dioxygenase</keyword>
<dbReference type="PANTHER" id="PTHR21052">
    <property type="entry name" value="SPERMATOGENESIS ASSOCIATED 11-RELATED"/>
    <property type="match status" value="1"/>
</dbReference>
<evidence type="ECO:0000313" key="3">
    <source>
        <dbReference type="EMBL" id="GIY42897.1"/>
    </source>
</evidence>
<dbReference type="InterPro" id="IPR037151">
    <property type="entry name" value="AlkB-like_sf"/>
</dbReference>
<dbReference type="InterPro" id="IPR027450">
    <property type="entry name" value="AlkB-like"/>
</dbReference>
<reference evidence="3 4" key="1">
    <citation type="submission" date="2021-06" db="EMBL/GenBank/DDBJ databases">
        <title>Caerostris darwini draft genome.</title>
        <authorList>
            <person name="Kono N."/>
            <person name="Arakawa K."/>
        </authorList>
    </citation>
    <scope>NUCLEOTIDE SEQUENCE [LARGE SCALE GENOMIC DNA]</scope>
</reference>
<dbReference type="GO" id="GO:0051213">
    <property type="term" value="F:dioxygenase activity"/>
    <property type="evidence" value="ECO:0007669"/>
    <property type="project" value="UniProtKB-KW"/>
</dbReference>
<sequence>MGLINLTTRQSVFQNSLRWTQAIYKLKSELFSSVNVHSATNNKTNEYQVGHLWGTDSSMLNIVNEYFKVYENFISESEEKSLLTEIEPIFKRRRYQFDHWDGAIEGYRETEKEVWNEENSKIIQRLCELSFPSDYGPMKHVHVLDLSKNGYIKPHIDSIKFCGSIIAGISLLSTSVMRLIKEENKNLHVDVLLQRRSLYIMSGPVRYQFTHEILKDSESIFKGMPVPRDRRISVICRNEPEEKT</sequence>
<dbReference type="GO" id="GO:0006631">
    <property type="term" value="P:fatty acid metabolic process"/>
    <property type="evidence" value="ECO:0007669"/>
    <property type="project" value="TreeGrafter"/>
</dbReference>
<keyword evidence="3" id="KW-0560">Oxidoreductase</keyword>
<evidence type="ECO:0000313" key="4">
    <source>
        <dbReference type="Proteomes" id="UP001054837"/>
    </source>
</evidence>
<keyword evidence="4" id="KW-1185">Reference proteome</keyword>
<feature type="domain" description="Alpha-ketoglutarate-dependent dioxygenase AlkB-like" evidence="2">
    <location>
        <begin position="99"/>
        <end position="235"/>
    </location>
</feature>
<evidence type="ECO:0000256" key="1">
    <source>
        <dbReference type="ARBA" id="ARBA00001954"/>
    </source>
</evidence>
<dbReference type="Gene3D" id="2.60.120.590">
    <property type="entry name" value="Alpha-ketoglutarate-dependent dioxygenase AlkB-like"/>
    <property type="match status" value="1"/>
</dbReference>
<dbReference type="GO" id="GO:0005759">
    <property type="term" value="C:mitochondrial matrix"/>
    <property type="evidence" value="ECO:0007669"/>
    <property type="project" value="TreeGrafter"/>
</dbReference>
<gene>
    <name evidence="3" type="primary">Alkbh7</name>
    <name evidence="3" type="ORF">CDAR_198921</name>
</gene>
<dbReference type="SUPFAM" id="SSF51197">
    <property type="entry name" value="Clavaminate synthase-like"/>
    <property type="match status" value="1"/>
</dbReference>
<accession>A0AAV4TDG2</accession>
<dbReference type="PANTHER" id="PTHR21052:SF0">
    <property type="entry name" value="ALPHA-KETOGLUTARATE-DEPENDENT DIOXYGENASE ALKB HOMOLOG 7, MITOCHONDRIAL"/>
    <property type="match status" value="1"/>
</dbReference>
<dbReference type="AlphaFoldDB" id="A0AAV4TDG2"/>